<dbReference type="NCBIfam" id="TIGR00093">
    <property type="entry name" value="pseudouridine synthase"/>
    <property type="match status" value="1"/>
</dbReference>
<proteinExistence type="inferred from homology"/>
<dbReference type="Pfam" id="PF00849">
    <property type="entry name" value="PseudoU_synth_2"/>
    <property type="match status" value="1"/>
</dbReference>
<dbReference type="PROSITE" id="PS01149">
    <property type="entry name" value="PSI_RSU"/>
    <property type="match status" value="1"/>
</dbReference>
<dbReference type="InterPro" id="IPR002942">
    <property type="entry name" value="S4_RNA-bd"/>
</dbReference>
<dbReference type="PROSITE" id="PS50889">
    <property type="entry name" value="S4"/>
    <property type="match status" value="1"/>
</dbReference>
<evidence type="ECO:0000256" key="1">
    <source>
        <dbReference type="ARBA" id="ARBA00008348"/>
    </source>
</evidence>
<dbReference type="FunFam" id="3.30.70.1560:FF:000001">
    <property type="entry name" value="Pseudouridine synthase"/>
    <property type="match status" value="1"/>
</dbReference>
<evidence type="ECO:0000256" key="5">
    <source>
        <dbReference type="ARBA" id="ARBA00036749"/>
    </source>
</evidence>
<name>A0A1B9P2A8_ALILO</name>
<comment type="caution">
    <text evidence="10">The sequence shown here is derived from an EMBL/GenBank/DDBJ whole genome shotgun (WGS) entry which is preliminary data.</text>
</comment>
<gene>
    <name evidence="10" type="ORF">A6E04_07365</name>
</gene>
<dbReference type="InterPro" id="IPR020094">
    <property type="entry name" value="TruA/RsuA/RluB/E/F_N"/>
</dbReference>
<dbReference type="GO" id="GO:0000455">
    <property type="term" value="P:enzyme-directed rRNA pseudouridine synthesis"/>
    <property type="evidence" value="ECO:0007669"/>
    <property type="project" value="UniProtKB-ARBA"/>
</dbReference>
<dbReference type="Gene3D" id="3.30.70.580">
    <property type="entry name" value="Pseudouridine synthase I, catalytic domain, N-terminal subdomain"/>
    <property type="match status" value="1"/>
</dbReference>
<evidence type="ECO:0000256" key="7">
    <source>
        <dbReference type="PROSITE-ProRule" id="PRU00182"/>
    </source>
</evidence>
<evidence type="ECO:0000313" key="11">
    <source>
        <dbReference type="Proteomes" id="UP000093523"/>
    </source>
</evidence>
<comment type="catalytic activity">
    <reaction evidence="5">
        <text>uridine(516) in 16S rRNA = pseudouridine(516) in 16S rRNA</text>
        <dbReference type="Rhea" id="RHEA:38867"/>
        <dbReference type="Rhea" id="RHEA-COMP:10089"/>
        <dbReference type="Rhea" id="RHEA-COMP:10090"/>
        <dbReference type="ChEBI" id="CHEBI:65314"/>
        <dbReference type="ChEBI" id="CHEBI:65315"/>
        <dbReference type="EC" id="5.4.99.19"/>
    </reaction>
</comment>
<dbReference type="InterPro" id="IPR036986">
    <property type="entry name" value="S4_RNA-bd_sf"/>
</dbReference>
<dbReference type="AlphaFoldDB" id="A0A1B9P2A8"/>
<dbReference type="InterPro" id="IPR042092">
    <property type="entry name" value="PsdUridine_s_RsuA/RluB/E/F_cat"/>
</dbReference>
<feature type="domain" description="RNA-binding S4" evidence="9">
    <location>
        <begin position="1"/>
        <end position="63"/>
    </location>
</feature>
<dbReference type="PANTHER" id="PTHR47683">
    <property type="entry name" value="PSEUDOURIDINE SYNTHASE FAMILY PROTEIN-RELATED"/>
    <property type="match status" value="1"/>
</dbReference>
<evidence type="ECO:0000256" key="3">
    <source>
        <dbReference type="ARBA" id="ARBA00022884"/>
    </source>
</evidence>
<dbReference type="GO" id="GO:0160136">
    <property type="term" value="F:16S rRNA pseudouridine(516) synthase activity"/>
    <property type="evidence" value="ECO:0007669"/>
    <property type="project" value="UniProtKB-EC"/>
</dbReference>
<dbReference type="Gene3D" id="3.30.70.1560">
    <property type="entry name" value="Alpha-L RNA-binding motif"/>
    <property type="match status" value="1"/>
</dbReference>
<dbReference type="GO" id="GO:0003723">
    <property type="term" value="F:RNA binding"/>
    <property type="evidence" value="ECO:0007669"/>
    <property type="project" value="UniProtKB-KW"/>
</dbReference>
<keyword evidence="3 7" id="KW-0694">RNA-binding</keyword>
<accession>A0A1B9P2A8</accession>
<comment type="similarity">
    <text evidence="1 8">Belongs to the pseudouridine synthase RsuA family.</text>
</comment>
<reference evidence="10 11" key="1">
    <citation type="submission" date="2016-06" db="EMBL/GenBank/DDBJ databases">
        <authorList>
            <person name="Kjaerup R.B."/>
            <person name="Dalgaard T.S."/>
            <person name="Juul-Madsen H.R."/>
        </authorList>
    </citation>
    <scope>NUCLEOTIDE SEQUENCE [LARGE SCALE GENOMIC DNA]</scope>
    <source>
        <strain evidence="10 11">1S159</strain>
    </source>
</reference>
<evidence type="ECO:0000256" key="4">
    <source>
        <dbReference type="ARBA" id="ARBA00023235"/>
    </source>
</evidence>
<keyword evidence="2" id="KW-0698">rRNA processing</keyword>
<evidence type="ECO:0000259" key="9">
    <source>
        <dbReference type="SMART" id="SM00363"/>
    </source>
</evidence>
<organism evidence="10 11">
    <name type="scientific">Aliivibrio logei</name>
    <name type="common">Vibrio logei</name>
    <dbReference type="NCBI Taxonomy" id="688"/>
    <lineage>
        <taxon>Bacteria</taxon>
        <taxon>Pseudomonadati</taxon>
        <taxon>Pseudomonadota</taxon>
        <taxon>Gammaproteobacteria</taxon>
        <taxon>Vibrionales</taxon>
        <taxon>Vibrionaceae</taxon>
        <taxon>Aliivibrio</taxon>
    </lineage>
</organism>
<dbReference type="InterPro" id="IPR000748">
    <property type="entry name" value="PsdUridine_synth_RsuA/RluB/E/F"/>
</dbReference>
<protein>
    <recommendedName>
        <fullName evidence="8">Pseudouridine synthase</fullName>
        <ecNumber evidence="8">5.4.99.-</ecNumber>
    </recommendedName>
</protein>
<sequence length="229" mass="26061">MRLDKFVCKSTTLTKNEGLECIAEGRVKVNAEVVTVESTQVHENNHVTLNGDLLTARPFRYLLMNKPANTICSNIDEVYPSLFNYIKEGNNSELHIAGRLDSDTTGLVLITDDGRWSYNIITPSKKCEKVYRVGLRHIITSEAITKIELGVQLQGELELTRPAKLKIITEREVLLTITEGKFHQVKRMFSAVGNKVILLHREQIGEISLDVNEGEWRYLTDYEVNSFEH</sequence>
<dbReference type="InterPro" id="IPR018496">
    <property type="entry name" value="PsdUridine_synth_RsuA/RluB_CS"/>
</dbReference>
<dbReference type="GO" id="GO:0005829">
    <property type="term" value="C:cytosol"/>
    <property type="evidence" value="ECO:0007669"/>
    <property type="project" value="UniProtKB-ARBA"/>
</dbReference>
<evidence type="ECO:0000256" key="8">
    <source>
        <dbReference type="RuleBase" id="RU003887"/>
    </source>
</evidence>
<dbReference type="EMBL" id="MAJU01000008">
    <property type="protein sequence ID" value="OCH22486.1"/>
    <property type="molecule type" value="Genomic_DNA"/>
</dbReference>
<dbReference type="CDD" id="cd00165">
    <property type="entry name" value="S4"/>
    <property type="match status" value="1"/>
</dbReference>
<dbReference type="STRING" id="688.A6E04_07365"/>
<dbReference type="InterPro" id="IPR050343">
    <property type="entry name" value="RsuA_PseudoU_synthase"/>
</dbReference>
<evidence type="ECO:0000256" key="2">
    <source>
        <dbReference type="ARBA" id="ARBA00022552"/>
    </source>
</evidence>
<dbReference type="CDD" id="cd02553">
    <property type="entry name" value="PseudoU_synth_RsuA"/>
    <property type="match status" value="1"/>
</dbReference>
<dbReference type="SMART" id="SM00363">
    <property type="entry name" value="S4"/>
    <property type="match status" value="1"/>
</dbReference>
<dbReference type="Pfam" id="PF01479">
    <property type="entry name" value="S4"/>
    <property type="match status" value="1"/>
</dbReference>
<dbReference type="Proteomes" id="UP000093523">
    <property type="component" value="Unassembled WGS sequence"/>
</dbReference>
<dbReference type="EC" id="5.4.99.-" evidence="8"/>
<comment type="function">
    <text evidence="6">Responsible for synthesis of pseudouridine from uracil-516 in 16S ribosomal RNA.</text>
</comment>
<dbReference type="Gene3D" id="3.10.290.10">
    <property type="entry name" value="RNA-binding S4 domain"/>
    <property type="match status" value="1"/>
</dbReference>
<keyword evidence="4 8" id="KW-0413">Isomerase</keyword>
<evidence type="ECO:0000313" key="10">
    <source>
        <dbReference type="EMBL" id="OCH22486.1"/>
    </source>
</evidence>
<dbReference type="InterPro" id="IPR006145">
    <property type="entry name" value="PsdUridine_synth_RsuA/RluA"/>
</dbReference>
<dbReference type="OrthoDB" id="9807213at2"/>
<evidence type="ECO:0000256" key="6">
    <source>
        <dbReference type="ARBA" id="ARBA00037590"/>
    </source>
</evidence>
<dbReference type="SUPFAM" id="SSF55174">
    <property type="entry name" value="Alpha-L RNA-binding motif"/>
    <property type="match status" value="1"/>
</dbReference>
<dbReference type="InterPro" id="IPR020103">
    <property type="entry name" value="PsdUridine_synth_cat_dom_sf"/>
</dbReference>
<dbReference type="PANTHER" id="PTHR47683:SF4">
    <property type="entry name" value="PSEUDOURIDINE SYNTHASE"/>
    <property type="match status" value="1"/>
</dbReference>
<dbReference type="SUPFAM" id="SSF55120">
    <property type="entry name" value="Pseudouridine synthase"/>
    <property type="match status" value="1"/>
</dbReference>